<dbReference type="Proteomes" id="UP000028582">
    <property type="component" value="Unassembled WGS sequence"/>
</dbReference>
<keyword evidence="2" id="KW-0732">Signal</keyword>
<reference evidence="3 4" key="1">
    <citation type="submission" date="2013-11" db="EMBL/GenBank/DDBJ databases">
        <title>The Genome Sequence of Phytophthora parasitica P1976.</title>
        <authorList>
            <consortium name="The Broad Institute Genomics Platform"/>
            <person name="Russ C."/>
            <person name="Tyler B."/>
            <person name="Panabieres F."/>
            <person name="Shan W."/>
            <person name="Tripathy S."/>
            <person name="Grunwald N."/>
            <person name="Machado M."/>
            <person name="Johnson C.S."/>
            <person name="Walker B."/>
            <person name="Young S."/>
            <person name="Zeng Q."/>
            <person name="Gargeya S."/>
            <person name="Fitzgerald M."/>
            <person name="Haas B."/>
            <person name="Abouelleil A."/>
            <person name="Allen A.W."/>
            <person name="Alvarado L."/>
            <person name="Arachchi H.M."/>
            <person name="Berlin A.M."/>
            <person name="Chapman S.B."/>
            <person name="Gainer-Dewar J."/>
            <person name="Goldberg J."/>
            <person name="Griggs A."/>
            <person name="Gujja S."/>
            <person name="Hansen M."/>
            <person name="Howarth C."/>
            <person name="Imamovic A."/>
            <person name="Ireland A."/>
            <person name="Larimer J."/>
            <person name="McCowan C."/>
            <person name="Murphy C."/>
            <person name="Pearson M."/>
            <person name="Poon T.W."/>
            <person name="Priest M."/>
            <person name="Roberts A."/>
            <person name="Saif S."/>
            <person name="Shea T."/>
            <person name="Sisk P."/>
            <person name="Sykes S."/>
            <person name="Wortman J."/>
            <person name="Nusbaum C."/>
            <person name="Birren B."/>
        </authorList>
    </citation>
    <scope>NUCLEOTIDE SEQUENCE [LARGE SCALE GENOMIC DNA]</scope>
    <source>
        <strain evidence="3 4">P1976</strain>
    </source>
</reference>
<evidence type="ECO:0000256" key="2">
    <source>
        <dbReference type="SAM" id="SignalP"/>
    </source>
</evidence>
<gene>
    <name evidence="3" type="ORF">F444_03534</name>
</gene>
<feature type="transmembrane region" description="Helical" evidence="1">
    <location>
        <begin position="160"/>
        <end position="181"/>
    </location>
</feature>
<name>A0A081ATU8_PHYNI</name>
<dbReference type="AlphaFoldDB" id="A0A081ATU8"/>
<dbReference type="EMBL" id="ANJA01000732">
    <property type="protein sequence ID" value="ETO82309.1"/>
    <property type="molecule type" value="Genomic_DNA"/>
</dbReference>
<protein>
    <recommendedName>
        <fullName evidence="5">RxLR effector protein</fullName>
    </recommendedName>
</protein>
<proteinExistence type="predicted"/>
<keyword evidence="1" id="KW-1133">Transmembrane helix</keyword>
<keyword evidence="1" id="KW-0472">Membrane</keyword>
<evidence type="ECO:0000256" key="1">
    <source>
        <dbReference type="SAM" id="Phobius"/>
    </source>
</evidence>
<organism evidence="3 4">
    <name type="scientific">Phytophthora nicotianae P1976</name>
    <dbReference type="NCBI Taxonomy" id="1317066"/>
    <lineage>
        <taxon>Eukaryota</taxon>
        <taxon>Sar</taxon>
        <taxon>Stramenopiles</taxon>
        <taxon>Oomycota</taxon>
        <taxon>Peronosporomycetes</taxon>
        <taxon>Peronosporales</taxon>
        <taxon>Peronosporaceae</taxon>
        <taxon>Phytophthora</taxon>
    </lineage>
</organism>
<feature type="signal peptide" evidence="2">
    <location>
        <begin position="1"/>
        <end position="22"/>
    </location>
</feature>
<feature type="chain" id="PRO_5001754540" description="RxLR effector protein" evidence="2">
    <location>
        <begin position="23"/>
        <end position="186"/>
    </location>
</feature>
<sequence>MRQRNLLVLLVVAFVAFATVAAKGSSVQTASKHEALDGGIARRFLKSEDDSDPATEERGFKLPSFGSIKSIFSTKTNVGAGMKNSPEIATAFKNPKVNEVFTEVAKKPGIFTRILSKIPVLNTFASRLRGKRVQFTSRQVTNVGHLAVTSSSSGTFARMWVKYGAAFLFVVGIVFLATVVYKGVTP</sequence>
<evidence type="ECO:0008006" key="5">
    <source>
        <dbReference type="Google" id="ProtNLM"/>
    </source>
</evidence>
<accession>A0A081ATU8</accession>
<dbReference type="OrthoDB" id="115580at2759"/>
<evidence type="ECO:0000313" key="4">
    <source>
        <dbReference type="Proteomes" id="UP000028582"/>
    </source>
</evidence>
<keyword evidence="1" id="KW-0812">Transmembrane</keyword>
<comment type="caution">
    <text evidence="3">The sequence shown here is derived from an EMBL/GenBank/DDBJ whole genome shotgun (WGS) entry which is preliminary data.</text>
</comment>
<evidence type="ECO:0000313" key="3">
    <source>
        <dbReference type="EMBL" id="ETO82309.1"/>
    </source>
</evidence>